<sequence length="77" mass="9136">MALYDLADRLNWQQACDVLGCGKTHLYSLVRRGKLRMYGTGRRYRWFSRMDLEEILKGEHWEDLSERACQGQKKPLS</sequence>
<protein>
    <submittedName>
        <fullName evidence="2">Helix-turn-helix domain-containing protein</fullName>
    </submittedName>
</protein>
<reference evidence="2" key="2">
    <citation type="submission" date="2021-04" db="EMBL/GenBank/DDBJ databases">
        <authorList>
            <person name="Gilroy R."/>
        </authorList>
    </citation>
    <scope>NUCLEOTIDE SEQUENCE</scope>
    <source>
        <strain evidence="2">ChiSxjej5B17-1746</strain>
    </source>
</reference>
<feature type="domain" description="Helix-turn-helix" evidence="1">
    <location>
        <begin position="13"/>
        <end position="57"/>
    </location>
</feature>
<dbReference type="EMBL" id="DXGI01000030">
    <property type="protein sequence ID" value="HIW77690.1"/>
    <property type="molecule type" value="Genomic_DNA"/>
</dbReference>
<evidence type="ECO:0000259" key="1">
    <source>
        <dbReference type="Pfam" id="PF12728"/>
    </source>
</evidence>
<name>A0A9D1QYU2_9BACT</name>
<dbReference type="GO" id="GO:0003677">
    <property type="term" value="F:DNA binding"/>
    <property type="evidence" value="ECO:0007669"/>
    <property type="project" value="InterPro"/>
</dbReference>
<organism evidence="2 3">
    <name type="scientific">Candidatus Bilophila faecipullorum</name>
    <dbReference type="NCBI Taxonomy" id="2838482"/>
    <lineage>
        <taxon>Bacteria</taxon>
        <taxon>Pseudomonadati</taxon>
        <taxon>Thermodesulfobacteriota</taxon>
        <taxon>Desulfovibrionia</taxon>
        <taxon>Desulfovibrionales</taxon>
        <taxon>Desulfovibrionaceae</taxon>
        <taxon>Bilophila</taxon>
    </lineage>
</organism>
<evidence type="ECO:0000313" key="2">
    <source>
        <dbReference type="EMBL" id="HIW77690.1"/>
    </source>
</evidence>
<evidence type="ECO:0000313" key="3">
    <source>
        <dbReference type="Proteomes" id="UP000824264"/>
    </source>
</evidence>
<dbReference type="InterPro" id="IPR041657">
    <property type="entry name" value="HTH_17"/>
</dbReference>
<dbReference type="Proteomes" id="UP000824264">
    <property type="component" value="Unassembled WGS sequence"/>
</dbReference>
<reference evidence="2" key="1">
    <citation type="journal article" date="2021" name="PeerJ">
        <title>Extensive microbial diversity within the chicken gut microbiome revealed by metagenomics and culture.</title>
        <authorList>
            <person name="Gilroy R."/>
            <person name="Ravi A."/>
            <person name="Getino M."/>
            <person name="Pursley I."/>
            <person name="Horton D.L."/>
            <person name="Alikhan N.F."/>
            <person name="Baker D."/>
            <person name="Gharbi K."/>
            <person name="Hall N."/>
            <person name="Watson M."/>
            <person name="Adriaenssens E.M."/>
            <person name="Foster-Nyarko E."/>
            <person name="Jarju S."/>
            <person name="Secka A."/>
            <person name="Antonio M."/>
            <person name="Oren A."/>
            <person name="Chaudhuri R.R."/>
            <person name="La Ragione R."/>
            <person name="Hildebrand F."/>
            <person name="Pallen M.J."/>
        </authorList>
    </citation>
    <scope>NUCLEOTIDE SEQUENCE</scope>
    <source>
        <strain evidence="2">ChiSxjej5B17-1746</strain>
    </source>
</reference>
<accession>A0A9D1QYU2</accession>
<dbReference type="NCBIfam" id="TIGR01764">
    <property type="entry name" value="excise"/>
    <property type="match status" value="1"/>
</dbReference>
<dbReference type="Pfam" id="PF12728">
    <property type="entry name" value="HTH_17"/>
    <property type="match status" value="1"/>
</dbReference>
<dbReference type="AlphaFoldDB" id="A0A9D1QYU2"/>
<dbReference type="InterPro" id="IPR010093">
    <property type="entry name" value="SinI_DNA-bd"/>
</dbReference>
<proteinExistence type="predicted"/>
<gene>
    <name evidence="2" type="ORF">H9874_00900</name>
</gene>
<comment type="caution">
    <text evidence="2">The sequence shown here is derived from an EMBL/GenBank/DDBJ whole genome shotgun (WGS) entry which is preliminary data.</text>
</comment>